<reference evidence="2" key="1">
    <citation type="submission" date="2017-10" db="EMBL/GenBank/DDBJ databases">
        <title>Rapid genome shrinkage in a self-fertile nematode reveals novel sperm competition proteins.</title>
        <authorList>
            <person name="Yin D."/>
            <person name="Schwarz E.M."/>
            <person name="Thomas C.G."/>
            <person name="Felde R.L."/>
            <person name="Korf I.F."/>
            <person name="Cutter A.D."/>
            <person name="Schartner C.M."/>
            <person name="Ralston E.J."/>
            <person name="Meyer B.J."/>
            <person name="Haag E.S."/>
        </authorList>
    </citation>
    <scope>NUCLEOTIDE SEQUENCE [LARGE SCALE GENOMIC DNA]</scope>
    <source>
        <strain evidence="2">JU1422</strain>
    </source>
</reference>
<accession>A0A2G5UVP7</accession>
<proteinExistence type="predicted"/>
<dbReference type="Proteomes" id="UP000230233">
    <property type="component" value="Chromosome II"/>
</dbReference>
<dbReference type="AlphaFoldDB" id="A0A2G5UVP7"/>
<keyword evidence="2" id="KW-1185">Reference proteome</keyword>
<comment type="caution">
    <text evidence="1">The sequence shown here is derived from an EMBL/GenBank/DDBJ whole genome shotgun (WGS) entry which is preliminary data.</text>
</comment>
<gene>
    <name evidence="1" type="primary">Cnig_chr_II.g4086</name>
    <name evidence="1" type="ORF">B9Z55_004086</name>
</gene>
<organism evidence="1 2">
    <name type="scientific">Caenorhabditis nigoni</name>
    <dbReference type="NCBI Taxonomy" id="1611254"/>
    <lineage>
        <taxon>Eukaryota</taxon>
        <taxon>Metazoa</taxon>
        <taxon>Ecdysozoa</taxon>
        <taxon>Nematoda</taxon>
        <taxon>Chromadorea</taxon>
        <taxon>Rhabditida</taxon>
        <taxon>Rhabditina</taxon>
        <taxon>Rhabditomorpha</taxon>
        <taxon>Rhabditoidea</taxon>
        <taxon>Rhabditidae</taxon>
        <taxon>Peloderinae</taxon>
        <taxon>Caenorhabditis</taxon>
    </lineage>
</organism>
<dbReference type="EMBL" id="PDUG01000002">
    <property type="protein sequence ID" value="PIC43296.1"/>
    <property type="molecule type" value="Genomic_DNA"/>
</dbReference>
<evidence type="ECO:0000313" key="1">
    <source>
        <dbReference type="EMBL" id="PIC43296.1"/>
    </source>
</evidence>
<protein>
    <submittedName>
        <fullName evidence="1">Uncharacterized protein</fullName>
    </submittedName>
</protein>
<sequence>MRFFSTVRSFENPSNLEAVLGKAVAFEKQDQGEGETRIENRNFSATNCLIRAGGENPGGVFFSLLLHFLPASATKESNAWEKREKANKRKQFQRAGVYCILE</sequence>
<name>A0A2G5UVP7_9PELO</name>
<evidence type="ECO:0000313" key="2">
    <source>
        <dbReference type="Proteomes" id="UP000230233"/>
    </source>
</evidence>